<accession>A0ACB9LMU4</accession>
<keyword evidence="2" id="KW-1185">Reference proteome</keyword>
<name>A0ACB9LMU4_9MYRT</name>
<gene>
    <name evidence="1" type="ORF">MLD38_037691</name>
</gene>
<dbReference type="Proteomes" id="UP001057402">
    <property type="component" value="Chromosome 11"/>
</dbReference>
<comment type="caution">
    <text evidence="1">The sequence shown here is derived from an EMBL/GenBank/DDBJ whole genome shotgun (WGS) entry which is preliminary data.</text>
</comment>
<reference evidence="2" key="1">
    <citation type="journal article" date="2023" name="Front. Plant Sci.">
        <title>Chromosomal-level genome assembly of Melastoma candidum provides insights into trichome evolution.</title>
        <authorList>
            <person name="Zhong Y."/>
            <person name="Wu W."/>
            <person name="Sun C."/>
            <person name="Zou P."/>
            <person name="Liu Y."/>
            <person name="Dai S."/>
            <person name="Zhou R."/>
        </authorList>
    </citation>
    <scope>NUCLEOTIDE SEQUENCE [LARGE SCALE GENOMIC DNA]</scope>
</reference>
<evidence type="ECO:0000313" key="1">
    <source>
        <dbReference type="EMBL" id="KAI4312902.1"/>
    </source>
</evidence>
<organism evidence="1 2">
    <name type="scientific">Melastoma candidum</name>
    <dbReference type="NCBI Taxonomy" id="119954"/>
    <lineage>
        <taxon>Eukaryota</taxon>
        <taxon>Viridiplantae</taxon>
        <taxon>Streptophyta</taxon>
        <taxon>Embryophyta</taxon>
        <taxon>Tracheophyta</taxon>
        <taxon>Spermatophyta</taxon>
        <taxon>Magnoliopsida</taxon>
        <taxon>eudicotyledons</taxon>
        <taxon>Gunneridae</taxon>
        <taxon>Pentapetalae</taxon>
        <taxon>rosids</taxon>
        <taxon>malvids</taxon>
        <taxon>Myrtales</taxon>
        <taxon>Melastomataceae</taxon>
        <taxon>Melastomatoideae</taxon>
        <taxon>Melastomateae</taxon>
        <taxon>Melastoma</taxon>
    </lineage>
</organism>
<sequence length="125" mass="14191">MPDHSEWLESRDCFLNQDALATFEILKMELKSFYEVFYTKVLAANSAWGVLIRSLAYYNVLIALIMFCLNKKEGIHGVDVRITYSLLAGVIVLDSASENRCIPGLVREYRGSEHFMASFRGVSSE</sequence>
<proteinExistence type="predicted"/>
<dbReference type="EMBL" id="CM042890">
    <property type="protein sequence ID" value="KAI4312902.1"/>
    <property type="molecule type" value="Genomic_DNA"/>
</dbReference>
<evidence type="ECO:0000313" key="2">
    <source>
        <dbReference type="Proteomes" id="UP001057402"/>
    </source>
</evidence>
<protein>
    <submittedName>
        <fullName evidence="1">Uncharacterized protein</fullName>
    </submittedName>
</protein>